<dbReference type="RefSeq" id="WP_173416940.1">
    <property type="nucleotide sequence ID" value="NZ_CP054139.1"/>
</dbReference>
<evidence type="ECO:0000313" key="2">
    <source>
        <dbReference type="Proteomes" id="UP000505355"/>
    </source>
</evidence>
<organism evidence="1 2">
    <name type="scientific">Mucilaginibacter mali</name>
    <dbReference type="NCBI Taxonomy" id="2740462"/>
    <lineage>
        <taxon>Bacteria</taxon>
        <taxon>Pseudomonadati</taxon>
        <taxon>Bacteroidota</taxon>
        <taxon>Sphingobacteriia</taxon>
        <taxon>Sphingobacteriales</taxon>
        <taxon>Sphingobacteriaceae</taxon>
        <taxon>Mucilaginibacter</taxon>
    </lineage>
</organism>
<sequence>MFKKISVLTLVLLYFVTASGFALNLHYCGNTLASVKIDAPAKKCGPVKMKCCRDKHVEVKVKDAHKSAASHSLLSKLFMVDLPKLPFEEYLFPEQETSGGASADRGPPNLGCKTPVYIKNCTFRI</sequence>
<dbReference type="EMBL" id="CP054139">
    <property type="protein sequence ID" value="QKJ32290.1"/>
    <property type="molecule type" value="Genomic_DNA"/>
</dbReference>
<dbReference type="Pfam" id="PF26622">
    <property type="entry name" value="DUF8199"/>
    <property type="match status" value="1"/>
</dbReference>
<dbReference type="AlphaFoldDB" id="A0A7D4QN45"/>
<protein>
    <submittedName>
        <fullName evidence="1">Uncharacterized protein</fullName>
    </submittedName>
</protein>
<dbReference type="Proteomes" id="UP000505355">
    <property type="component" value="Chromosome"/>
</dbReference>
<dbReference type="KEGG" id="mmab:HQ865_21845"/>
<dbReference type="NCBIfam" id="NF047658">
    <property type="entry name" value="HYC_CC_PP"/>
    <property type="match status" value="1"/>
</dbReference>
<keyword evidence="2" id="KW-1185">Reference proteome</keyword>
<dbReference type="InterPro" id="IPR058512">
    <property type="entry name" value="DUF8199"/>
</dbReference>
<accession>A0A7D4QN45</accession>
<reference evidence="1 2" key="1">
    <citation type="submission" date="2020-05" db="EMBL/GenBank/DDBJ databases">
        <title>Mucilaginibacter mali sp. nov.</title>
        <authorList>
            <person name="Kim H.S."/>
            <person name="Lee K.C."/>
            <person name="Suh M.K."/>
            <person name="Kim J.-S."/>
            <person name="Han K.-I."/>
            <person name="Eom M.K."/>
            <person name="Shin Y.K."/>
            <person name="Lee J.-S."/>
        </authorList>
    </citation>
    <scope>NUCLEOTIDE SEQUENCE [LARGE SCALE GENOMIC DNA]</scope>
    <source>
        <strain evidence="1 2">G2-14</strain>
    </source>
</reference>
<evidence type="ECO:0000313" key="1">
    <source>
        <dbReference type="EMBL" id="QKJ32290.1"/>
    </source>
</evidence>
<gene>
    <name evidence="1" type="ORF">HQ865_21845</name>
</gene>
<proteinExistence type="predicted"/>
<dbReference type="InterPro" id="IPR058060">
    <property type="entry name" value="HYC_CC_PP"/>
</dbReference>
<name>A0A7D4QN45_9SPHI</name>